<proteinExistence type="predicted"/>
<evidence type="ECO:0000256" key="6">
    <source>
        <dbReference type="SAM" id="Coils"/>
    </source>
</evidence>
<evidence type="ECO:0000256" key="5">
    <source>
        <dbReference type="PROSITE-ProRule" id="PRU00309"/>
    </source>
</evidence>
<evidence type="ECO:0000259" key="8">
    <source>
        <dbReference type="PROSITE" id="PS50950"/>
    </source>
</evidence>
<dbReference type="Pfam" id="PF12017">
    <property type="entry name" value="Tnp_P_element"/>
    <property type="match status" value="1"/>
</dbReference>
<dbReference type="PROSITE" id="PS50950">
    <property type="entry name" value="ZF_THAP"/>
    <property type="match status" value="1"/>
</dbReference>
<reference evidence="9" key="2">
    <citation type="submission" date="2025-05" db="UniProtKB">
        <authorList>
            <consortium name="EnsemblMetazoa"/>
        </authorList>
    </citation>
    <scope>IDENTIFICATION</scope>
    <source>
        <strain evidence="9">Foshan</strain>
    </source>
</reference>
<keyword evidence="4 5" id="KW-0238">DNA-binding</keyword>
<dbReference type="SMART" id="SM00692">
    <property type="entry name" value="DM3"/>
    <property type="match status" value="1"/>
</dbReference>
<keyword evidence="2 5" id="KW-0863">Zinc-finger</keyword>
<evidence type="ECO:0000256" key="4">
    <source>
        <dbReference type="ARBA" id="ARBA00023125"/>
    </source>
</evidence>
<dbReference type="PANTHER" id="PTHR46600:SF11">
    <property type="entry name" value="THAP DOMAIN-CONTAINING PROTEIN 10"/>
    <property type="match status" value="1"/>
</dbReference>
<organism evidence="9 10">
    <name type="scientific">Aedes albopictus</name>
    <name type="common">Asian tiger mosquito</name>
    <name type="synonym">Stegomyia albopicta</name>
    <dbReference type="NCBI Taxonomy" id="7160"/>
    <lineage>
        <taxon>Eukaryota</taxon>
        <taxon>Metazoa</taxon>
        <taxon>Ecdysozoa</taxon>
        <taxon>Arthropoda</taxon>
        <taxon>Hexapoda</taxon>
        <taxon>Insecta</taxon>
        <taxon>Pterygota</taxon>
        <taxon>Neoptera</taxon>
        <taxon>Endopterygota</taxon>
        <taxon>Diptera</taxon>
        <taxon>Nematocera</taxon>
        <taxon>Culicoidea</taxon>
        <taxon>Culicidae</taxon>
        <taxon>Culicinae</taxon>
        <taxon>Aedini</taxon>
        <taxon>Aedes</taxon>
        <taxon>Stegomyia</taxon>
    </lineage>
</organism>
<dbReference type="EnsemblMetazoa" id="AALFPA23_018068.R26529">
    <property type="protein sequence ID" value="AALFPA23_018068.P26529"/>
    <property type="gene ID" value="AALFPA23_018068"/>
</dbReference>
<keyword evidence="1" id="KW-0479">Metal-binding</keyword>
<evidence type="ECO:0000313" key="9">
    <source>
        <dbReference type="EnsemblMetazoa" id="AALFPA23_018068.P26529"/>
    </source>
</evidence>
<reference evidence="10" key="1">
    <citation type="journal article" date="2015" name="Proc. Natl. Acad. Sci. U.S.A.">
        <title>Genome sequence of the Asian Tiger mosquito, Aedes albopictus, reveals insights into its biology, genetics, and evolution.</title>
        <authorList>
            <person name="Chen X.G."/>
            <person name="Jiang X."/>
            <person name="Gu J."/>
            <person name="Xu M."/>
            <person name="Wu Y."/>
            <person name="Deng Y."/>
            <person name="Zhang C."/>
            <person name="Bonizzoni M."/>
            <person name="Dermauw W."/>
            <person name="Vontas J."/>
            <person name="Armbruster P."/>
            <person name="Huang X."/>
            <person name="Yang Y."/>
            <person name="Zhang H."/>
            <person name="He W."/>
            <person name="Peng H."/>
            <person name="Liu Y."/>
            <person name="Wu K."/>
            <person name="Chen J."/>
            <person name="Lirakis M."/>
            <person name="Topalis P."/>
            <person name="Van Leeuwen T."/>
            <person name="Hall A.B."/>
            <person name="Jiang X."/>
            <person name="Thorpe C."/>
            <person name="Mueller R.L."/>
            <person name="Sun C."/>
            <person name="Waterhouse R.M."/>
            <person name="Yan G."/>
            <person name="Tu Z.J."/>
            <person name="Fang X."/>
            <person name="James A.A."/>
        </authorList>
    </citation>
    <scope>NUCLEOTIDE SEQUENCE [LARGE SCALE GENOMIC DNA]</scope>
    <source>
        <strain evidence="10">Foshan</strain>
    </source>
</reference>
<dbReference type="Pfam" id="PF21787">
    <property type="entry name" value="TNP-like_RNaseH_N"/>
    <property type="match status" value="1"/>
</dbReference>
<sequence>MGRKCEMICCGSAQGRNHAKSFHKFPQDVDRCMQWIQACRSPELMEKFNIGGVQALRNFLICSDHFPAEMFKASSKQSRGLLPEAVPLDISSSSTYFNLDRSVSVGENDSFITDTSAESSWKTVRLEISHVTSNSSLIDEPNPKSDTSDHEIDANANLVDSYDEGRPVTNSKRSRLNDDTDSFQLDQEIDYKTLYLKERNENANLKTDLKSLRKSLRASAKKSKWRLQSIVKHKNDNKRLKKDLKRLQKTKSEDHQLLQFVKSNPVIQNSLINLNKAPPKRRYNSSMRKFAVGTYLTGPAAYRYIQSSKVLALPSKMTIRRWTSDVRIKPGINDEILRRLEHKTKLLNTNEKVVTICIDGMSLKQELTYNAKTDMFIGFPDDGIKRKIEKNNPLVLASEAVAVVVSGLTEIDSVSKMNHRRFKQVN</sequence>
<feature type="region of interest" description="Disordered" evidence="7">
    <location>
        <begin position="155"/>
        <end position="179"/>
    </location>
</feature>
<dbReference type="InterPro" id="IPR006612">
    <property type="entry name" value="THAP_Znf"/>
</dbReference>
<evidence type="ECO:0000256" key="3">
    <source>
        <dbReference type="ARBA" id="ARBA00022833"/>
    </source>
</evidence>
<dbReference type="GeneID" id="134291836"/>
<protein>
    <recommendedName>
        <fullName evidence="8">THAP-type domain-containing protein</fullName>
    </recommendedName>
</protein>
<dbReference type="PANTHER" id="PTHR46600">
    <property type="entry name" value="THAP DOMAIN-CONTAINING"/>
    <property type="match status" value="1"/>
</dbReference>
<dbReference type="Pfam" id="PF05485">
    <property type="entry name" value="THAP"/>
    <property type="match status" value="1"/>
</dbReference>
<evidence type="ECO:0000256" key="2">
    <source>
        <dbReference type="ARBA" id="ARBA00022771"/>
    </source>
</evidence>
<evidence type="ECO:0000313" key="10">
    <source>
        <dbReference type="Proteomes" id="UP000069940"/>
    </source>
</evidence>
<dbReference type="RefSeq" id="XP_062716072.1">
    <property type="nucleotide sequence ID" value="XM_062860088.1"/>
</dbReference>
<feature type="coiled-coil region" evidence="6">
    <location>
        <begin position="195"/>
        <end position="250"/>
    </location>
</feature>
<dbReference type="GeneID" id="134291642"/>
<dbReference type="InterPro" id="IPR026516">
    <property type="entry name" value="THAP1/10"/>
</dbReference>
<evidence type="ECO:0000256" key="1">
    <source>
        <dbReference type="ARBA" id="ARBA00022723"/>
    </source>
</evidence>
<dbReference type="SMART" id="SM00980">
    <property type="entry name" value="THAP"/>
    <property type="match status" value="1"/>
</dbReference>
<keyword evidence="3" id="KW-0862">Zinc</keyword>
<dbReference type="RefSeq" id="XP_062715623.1">
    <property type="nucleotide sequence ID" value="XM_062859639.1"/>
</dbReference>
<keyword evidence="6" id="KW-0175">Coiled coil</keyword>
<accession>A0ABM1ZFY2</accession>
<feature type="domain" description="THAP-type" evidence="8">
    <location>
        <begin position="1"/>
        <end position="90"/>
    </location>
</feature>
<keyword evidence="10" id="KW-1185">Reference proteome</keyword>
<dbReference type="Proteomes" id="UP000069940">
    <property type="component" value="Unassembled WGS sequence"/>
</dbReference>
<name>A0ABM1ZFY2_AEDAL</name>
<dbReference type="InterPro" id="IPR021896">
    <property type="entry name" value="THAP9-like_HTH"/>
</dbReference>
<dbReference type="EnsemblMetazoa" id="AALFPA23_009721.R13441">
    <property type="protein sequence ID" value="AALFPA23_009721.P13441"/>
    <property type="gene ID" value="AALFPA23_009721"/>
</dbReference>
<dbReference type="InterPro" id="IPR048365">
    <property type="entry name" value="TNP-like_RNaseH_N"/>
</dbReference>
<dbReference type="SUPFAM" id="SSF57716">
    <property type="entry name" value="Glucocorticoid receptor-like (DNA-binding domain)"/>
    <property type="match status" value="1"/>
</dbReference>
<evidence type="ECO:0000256" key="7">
    <source>
        <dbReference type="SAM" id="MobiDB-lite"/>
    </source>
</evidence>